<dbReference type="PANTHER" id="PTHR48100:SF1">
    <property type="entry name" value="HISTIDINE PHOSPHATASE FAMILY PROTEIN-RELATED"/>
    <property type="match status" value="1"/>
</dbReference>
<dbReference type="GO" id="GO:0016791">
    <property type="term" value="F:phosphatase activity"/>
    <property type="evidence" value="ECO:0007669"/>
    <property type="project" value="TreeGrafter"/>
</dbReference>
<organism evidence="3 4">
    <name type="scientific">Paenibacillus polysaccharolyticus</name>
    <dbReference type="NCBI Taxonomy" id="582692"/>
    <lineage>
        <taxon>Bacteria</taxon>
        <taxon>Bacillati</taxon>
        <taxon>Bacillota</taxon>
        <taxon>Bacilli</taxon>
        <taxon>Bacillales</taxon>
        <taxon>Paenibacillaceae</taxon>
        <taxon>Paenibacillus</taxon>
    </lineage>
</organism>
<dbReference type="GO" id="GO:0005737">
    <property type="term" value="C:cytoplasm"/>
    <property type="evidence" value="ECO:0007669"/>
    <property type="project" value="TreeGrafter"/>
</dbReference>
<keyword evidence="4" id="KW-1185">Reference proteome</keyword>
<dbReference type="EMBL" id="FMVM01000011">
    <property type="protein sequence ID" value="SCY88746.1"/>
    <property type="molecule type" value="Genomic_DNA"/>
</dbReference>
<dbReference type="PIRSF" id="PIRSF000709">
    <property type="entry name" value="6PFK_2-Ptase"/>
    <property type="match status" value="1"/>
</dbReference>
<dbReference type="InterPro" id="IPR050275">
    <property type="entry name" value="PGM_Phosphatase"/>
</dbReference>
<gene>
    <name evidence="3" type="ORF">SAMN05720606_111123</name>
</gene>
<protein>
    <submittedName>
        <fullName evidence="3">Probable phosphoglycerate mutase</fullName>
    </submittedName>
</protein>
<reference evidence="4" key="1">
    <citation type="submission" date="2016-10" db="EMBL/GenBank/DDBJ databases">
        <authorList>
            <person name="Varghese N."/>
            <person name="Submissions S."/>
        </authorList>
    </citation>
    <scope>NUCLEOTIDE SEQUENCE [LARGE SCALE GENOMIC DNA]</scope>
    <source>
        <strain evidence="4">BL9</strain>
    </source>
</reference>
<dbReference type="SMART" id="SM00855">
    <property type="entry name" value="PGAM"/>
    <property type="match status" value="1"/>
</dbReference>
<evidence type="ECO:0000313" key="4">
    <source>
        <dbReference type="Proteomes" id="UP000198538"/>
    </source>
</evidence>
<evidence type="ECO:0000256" key="2">
    <source>
        <dbReference type="PIRSR" id="PIRSR613078-2"/>
    </source>
</evidence>
<dbReference type="PANTHER" id="PTHR48100">
    <property type="entry name" value="BROAD-SPECIFICITY PHOSPHATASE YOR283W-RELATED"/>
    <property type="match status" value="1"/>
</dbReference>
<sequence length="207" mass="23564">MKIFLVRHGADEEGYRGGWSQRGLTEAGVIQSRALGSYLYEHKEQYDIHTVISSDLPRAVQTSQAIEESLGIRGIHTPDWREMNNGDMAGMLHADAEEKYPGVYFNTLKMDTSFPGGESPAHFYTRIQNTFENLCVQLEEKRIQSNVLLVTHGGVINVLYYVLANREWSNTSSFYPIDNTSIHTVQNMNNGWSILDTNRIPHLRKET</sequence>
<dbReference type="SUPFAM" id="SSF53254">
    <property type="entry name" value="Phosphoglycerate mutase-like"/>
    <property type="match status" value="1"/>
</dbReference>
<dbReference type="InterPro" id="IPR013078">
    <property type="entry name" value="His_Pase_superF_clade-1"/>
</dbReference>
<accession>A0A1G5JK94</accession>
<dbReference type="RefSeq" id="WP_090922007.1">
    <property type="nucleotide sequence ID" value="NZ_FMVM01000011.1"/>
</dbReference>
<feature type="active site" description="Proton donor/acceptor" evidence="1">
    <location>
        <position position="82"/>
    </location>
</feature>
<proteinExistence type="predicted"/>
<feature type="binding site" evidence="2">
    <location>
        <position position="58"/>
    </location>
    <ligand>
        <name>substrate</name>
    </ligand>
</feature>
<evidence type="ECO:0000313" key="3">
    <source>
        <dbReference type="EMBL" id="SCY88746.1"/>
    </source>
</evidence>
<dbReference type="InterPro" id="IPR029033">
    <property type="entry name" value="His_PPase_superfam"/>
</dbReference>
<evidence type="ECO:0000256" key="1">
    <source>
        <dbReference type="PIRSR" id="PIRSR613078-1"/>
    </source>
</evidence>
<dbReference type="STRING" id="582692.SAMN05720606_111123"/>
<dbReference type="CDD" id="cd07067">
    <property type="entry name" value="HP_PGM_like"/>
    <property type="match status" value="1"/>
</dbReference>
<dbReference type="AlphaFoldDB" id="A0A1G5JK94"/>
<name>A0A1G5JK94_9BACL</name>
<feature type="active site" description="Tele-phosphohistidine intermediate" evidence="1">
    <location>
        <position position="8"/>
    </location>
</feature>
<dbReference type="Proteomes" id="UP000198538">
    <property type="component" value="Unassembled WGS sequence"/>
</dbReference>
<dbReference type="Pfam" id="PF00300">
    <property type="entry name" value="His_Phos_1"/>
    <property type="match status" value="1"/>
</dbReference>
<dbReference type="Gene3D" id="3.40.50.1240">
    <property type="entry name" value="Phosphoglycerate mutase-like"/>
    <property type="match status" value="1"/>
</dbReference>